<evidence type="ECO:0000313" key="3">
    <source>
        <dbReference type="WBParaSite" id="GPUH_0001046501-mRNA-1"/>
    </source>
</evidence>
<reference evidence="3" key="1">
    <citation type="submission" date="2016-06" db="UniProtKB">
        <authorList>
            <consortium name="WormBaseParasite"/>
        </authorList>
    </citation>
    <scope>IDENTIFICATION</scope>
</reference>
<evidence type="ECO:0000313" key="1">
    <source>
        <dbReference type="EMBL" id="VDN17459.1"/>
    </source>
</evidence>
<dbReference type="EMBL" id="UYRT01077982">
    <property type="protein sequence ID" value="VDN17459.1"/>
    <property type="molecule type" value="Genomic_DNA"/>
</dbReference>
<organism evidence="3">
    <name type="scientific">Gongylonema pulchrum</name>
    <dbReference type="NCBI Taxonomy" id="637853"/>
    <lineage>
        <taxon>Eukaryota</taxon>
        <taxon>Metazoa</taxon>
        <taxon>Ecdysozoa</taxon>
        <taxon>Nematoda</taxon>
        <taxon>Chromadorea</taxon>
        <taxon>Rhabditida</taxon>
        <taxon>Spirurina</taxon>
        <taxon>Spiruromorpha</taxon>
        <taxon>Spiruroidea</taxon>
        <taxon>Gongylonematidae</taxon>
        <taxon>Gongylonema</taxon>
    </lineage>
</organism>
<evidence type="ECO:0000313" key="2">
    <source>
        <dbReference type="Proteomes" id="UP000271098"/>
    </source>
</evidence>
<accession>A0A183DP11</accession>
<dbReference type="AlphaFoldDB" id="A0A183DP11"/>
<dbReference type="OrthoDB" id="271595at2759"/>
<keyword evidence="2" id="KW-1185">Reference proteome</keyword>
<dbReference type="Proteomes" id="UP000271098">
    <property type="component" value="Unassembled WGS sequence"/>
</dbReference>
<proteinExistence type="predicted"/>
<gene>
    <name evidence="1" type="ORF">GPUH_LOCUS10452</name>
</gene>
<dbReference type="WBParaSite" id="GPUH_0001046501-mRNA-1">
    <property type="protein sequence ID" value="GPUH_0001046501-mRNA-1"/>
    <property type="gene ID" value="GPUH_0001046501"/>
</dbReference>
<reference evidence="1 2" key="2">
    <citation type="submission" date="2018-11" db="EMBL/GenBank/DDBJ databases">
        <authorList>
            <consortium name="Pathogen Informatics"/>
        </authorList>
    </citation>
    <scope>NUCLEOTIDE SEQUENCE [LARGE SCALE GENOMIC DNA]</scope>
</reference>
<sequence>MGKSCGKIHCTNPCKITNAKRSSLLAMCADCLDRLLSKKPILQHRNILERFITELTHRIIDEAVKESLMSAGEITLYRFYHVFKQASSQDHIHTVFKNFIPRDLFKTQFLFLNCYKQICGRFQGELESLIAMVPSLRLLTLSYEHAYWWAVAEKLV</sequence>
<protein>
    <submittedName>
        <fullName evidence="3">Histone domain-containing protein</fullName>
    </submittedName>
</protein>
<name>A0A183DP11_9BILA</name>